<comment type="caution">
    <text evidence="2">The sequence shown here is derived from an EMBL/GenBank/DDBJ whole genome shotgun (WGS) entry which is preliminary data.</text>
</comment>
<accession>K2GZE4</accession>
<evidence type="ECO:0000256" key="1">
    <source>
        <dbReference type="SAM" id="MobiDB-lite"/>
    </source>
</evidence>
<dbReference type="AlphaFoldDB" id="K2GZE4"/>
<feature type="region of interest" description="Disordered" evidence="1">
    <location>
        <begin position="117"/>
        <end position="144"/>
    </location>
</feature>
<reference evidence="2" key="1">
    <citation type="journal article" date="2012" name="Science">
        <title>Fermentation, hydrogen, and sulfur metabolism in multiple uncultivated bacterial phyla.</title>
        <authorList>
            <person name="Wrighton K.C."/>
            <person name="Thomas B.C."/>
            <person name="Sharon I."/>
            <person name="Miller C.S."/>
            <person name="Castelle C.J."/>
            <person name="VerBerkmoes N.C."/>
            <person name="Wilkins M.J."/>
            <person name="Hettich R.L."/>
            <person name="Lipton M.S."/>
            <person name="Williams K.H."/>
            <person name="Long P.E."/>
            <person name="Banfield J.F."/>
        </authorList>
    </citation>
    <scope>NUCLEOTIDE SEQUENCE [LARGE SCALE GENOMIC DNA]</scope>
</reference>
<proteinExistence type="predicted"/>
<feature type="compositionally biased region" description="Basic and acidic residues" evidence="1">
    <location>
        <begin position="131"/>
        <end position="144"/>
    </location>
</feature>
<evidence type="ECO:0000313" key="2">
    <source>
        <dbReference type="EMBL" id="EKE28885.1"/>
    </source>
</evidence>
<name>K2GZE4_9BACT</name>
<sequence length="144" mass="16275">MRKGEVTIAEMSIKVTVIAFALKSFKQDEIQEIEAYISANPFYDDLAMNGGQVVADSQLNILYTGSAGAAMYIAMAYSRKSLKKKHTITVYKKVIPDDSVPLIMAMVAIQHQKKRRRKKKKVVHNLQPVLDEMKRGTKTETKKK</sequence>
<gene>
    <name evidence="2" type="ORF">ACD_2C00273G0001</name>
</gene>
<dbReference type="EMBL" id="AMFJ01000273">
    <property type="protein sequence ID" value="EKE28885.1"/>
    <property type="molecule type" value="Genomic_DNA"/>
</dbReference>
<protein>
    <submittedName>
        <fullName evidence="2">Uncharacterized protein</fullName>
    </submittedName>
</protein>
<organism evidence="2">
    <name type="scientific">uncultured bacterium</name>
    <name type="common">gcode 4</name>
    <dbReference type="NCBI Taxonomy" id="1234023"/>
    <lineage>
        <taxon>Bacteria</taxon>
        <taxon>environmental samples</taxon>
    </lineage>
</organism>